<accession>A0A0A9BRY3</accession>
<evidence type="ECO:0000313" key="1">
    <source>
        <dbReference type="EMBL" id="JAD64923.1"/>
    </source>
</evidence>
<protein>
    <submittedName>
        <fullName evidence="1">Uncharacterized protein</fullName>
    </submittedName>
</protein>
<reference evidence="1" key="2">
    <citation type="journal article" date="2015" name="Data Brief">
        <title>Shoot transcriptome of the giant reed, Arundo donax.</title>
        <authorList>
            <person name="Barrero R.A."/>
            <person name="Guerrero F.D."/>
            <person name="Moolhuijzen P."/>
            <person name="Goolsby J.A."/>
            <person name="Tidwell J."/>
            <person name="Bellgard S.E."/>
            <person name="Bellgard M.I."/>
        </authorList>
    </citation>
    <scope>NUCLEOTIDE SEQUENCE</scope>
    <source>
        <tissue evidence="1">Shoot tissue taken approximately 20 cm above the soil surface</tissue>
    </source>
</reference>
<sequence length="43" mass="5000">MIGYIGEIRAFTHSLDYEAFFHKRQKGLLIHLKNASHKSKSLL</sequence>
<proteinExistence type="predicted"/>
<dbReference type="EMBL" id="GBRH01232972">
    <property type="protein sequence ID" value="JAD64923.1"/>
    <property type="molecule type" value="Transcribed_RNA"/>
</dbReference>
<dbReference type="AlphaFoldDB" id="A0A0A9BRY3"/>
<organism evidence="1">
    <name type="scientific">Arundo donax</name>
    <name type="common">Giant reed</name>
    <name type="synonym">Donax arundinaceus</name>
    <dbReference type="NCBI Taxonomy" id="35708"/>
    <lineage>
        <taxon>Eukaryota</taxon>
        <taxon>Viridiplantae</taxon>
        <taxon>Streptophyta</taxon>
        <taxon>Embryophyta</taxon>
        <taxon>Tracheophyta</taxon>
        <taxon>Spermatophyta</taxon>
        <taxon>Magnoliopsida</taxon>
        <taxon>Liliopsida</taxon>
        <taxon>Poales</taxon>
        <taxon>Poaceae</taxon>
        <taxon>PACMAD clade</taxon>
        <taxon>Arundinoideae</taxon>
        <taxon>Arundineae</taxon>
        <taxon>Arundo</taxon>
    </lineage>
</organism>
<name>A0A0A9BRY3_ARUDO</name>
<reference evidence="1" key="1">
    <citation type="submission" date="2014-09" db="EMBL/GenBank/DDBJ databases">
        <authorList>
            <person name="Magalhaes I.L.F."/>
            <person name="Oliveira U."/>
            <person name="Santos F.R."/>
            <person name="Vidigal T.H.D.A."/>
            <person name="Brescovit A.D."/>
            <person name="Santos A.J."/>
        </authorList>
    </citation>
    <scope>NUCLEOTIDE SEQUENCE</scope>
    <source>
        <tissue evidence="1">Shoot tissue taken approximately 20 cm above the soil surface</tissue>
    </source>
</reference>